<sequence length="120" mass="12596">MNDRCLGATAAFSAGLAVILGALAAHALHDKLEAAGHVESFDTAVLYHLTHSIAALFLAHAGFLKSAWTMLAGMLLFSGSIYVLCLVKGVSWLGPVTPVGGLLMIIAWFALAVGYVRKKD</sequence>
<keyword evidence="3 6" id="KW-0812">Transmembrane</keyword>
<protein>
    <submittedName>
        <fullName evidence="7">DUF423 domain-containing protein</fullName>
    </submittedName>
</protein>
<keyword evidence="5 6" id="KW-0472">Membrane</keyword>
<evidence type="ECO:0000256" key="6">
    <source>
        <dbReference type="SAM" id="Phobius"/>
    </source>
</evidence>
<accession>A0ABT3FRD0</accession>
<dbReference type="RefSeq" id="WP_264502069.1">
    <property type="nucleotide sequence ID" value="NZ_JAPDDS010000008.1"/>
</dbReference>
<dbReference type="InterPro" id="IPR006696">
    <property type="entry name" value="DUF423"/>
</dbReference>
<feature type="transmembrane region" description="Helical" evidence="6">
    <location>
        <begin position="99"/>
        <end position="116"/>
    </location>
</feature>
<organism evidence="7 8">
    <name type="scientific">Luteolibacter flavescens</name>
    <dbReference type="NCBI Taxonomy" id="1859460"/>
    <lineage>
        <taxon>Bacteria</taxon>
        <taxon>Pseudomonadati</taxon>
        <taxon>Verrucomicrobiota</taxon>
        <taxon>Verrucomicrobiia</taxon>
        <taxon>Verrucomicrobiales</taxon>
        <taxon>Verrucomicrobiaceae</taxon>
        <taxon>Luteolibacter</taxon>
    </lineage>
</organism>
<evidence type="ECO:0000256" key="1">
    <source>
        <dbReference type="ARBA" id="ARBA00004141"/>
    </source>
</evidence>
<evidence type="ECO:0000256" key="3">
    <source>
        <dbReference type="ARBA" id="ARBA00022692"/>
    </source>
</evidence>
<comment type="similarity">
    <text evidence="2">Belongs to the UPF0382 family.</text>
</comment>
<dbReference type="PANTHER" id="PTHR43461:SF1">
    <property type="entry name" value="TRANSMEMBRANE PROTEIN 256"/>
    <property type="match status" value="1"/>
</dbReference>
<comment type="caution">
    <text evidence="7">The sequence shown here is derived from an EMBL/GenBank/DDBJ whole genome shotgun (WGS) entry which is preliminary data.</text>
</comment>
<feature type="transmembrane region" description="Helical" evidence="6">
    <location>
        <begin position="71"/>
        <end position="93"/>
    </location>
</feature>
<gene>
    <name evidence="7" type="ORF">OKA04_15355</name>
</gene>
<evidence type="ECO:0000256" key="5">
    <source>
        <dbReference type="ARBA" id="ARBA00023136"/>
    </source>
</evidence>
<name>A0ABT3FRD0_9BACT</name>
<proteinExistence type="inferred from homology"/>
<evidence type="ECO:0000313" key="8">
    <source>
        <dbReference type="Proteomes" id="UP001207930"/>
    </source>
</evidence>
<dbReference type="EMBL" id="JAPDDS010000008">
    <property type="protein sequence ID" value="MCW1886115.1"/>
    <property type="molecule type" value="Genomic_DNA"/>
</dbReference>
<feature type="transmembrane region" description="Helical" evidence="6">
    <location>
        <begin position="43"/>
        <end position="64"/>
    </location>
</feature>
<evidence type="ECO:0000313" key="7">
    <source>
        <dbReference type="EMBL" id="MCW1886115.1"/>
    </source>
</evidence>
<dbReference type="Proteomes" id="UP001207930">
    <property type="component" value="Unassembled WGS sequence"/>
</dbReference>
<comment type="subcellular location">
    <subcellularLocation>
        <location evidence="1">Membrane</location>
        <topology evidence="1">Multi-pass membrane protein</topology>
    </subcellularLocation>
</comment>
<dbReference type="Pfam" id="PF04241">
    <property type="entry name" value="DUF423"/>
    <property type="match status" value="1"/>
</dbReference>
<keyword evidence="8" id="KW-1185">Reference proteome</keyword>
<keyword evidence="4 6" id="KW-1133">Transmembrane helix</keyword>
<evidence type="ECO:0000256" key="4">
    <source>
        <dbReference type="ARBA" id="ARBA00022989"/>
    </source>
</evidence>
<reference evidence="7 8" key="1">
    <citation type="submission" date="2022-10" db="EMBL/GenBank/DDBJ databases">
        <title>Luteolibacter flavescens strain MCCC 1K03193, whole genome shotgun sequencing project.</title>
        <authorList>
            <person name="Zhao G."/>
            <person name="Shen L."/>
        </authorList>
    </citation>
    <scope>NUCLEOTIDE SEQUENCE [LARGE SCALE GENOMIC DNA]</scope>
    <source>
        <strain evidence="7 8">MCCC 1K03193</strain>
    </source>
</reference>
<dbReference type="PANTHER" id="PTHR43461">
    <property type="entry name" value="TRANSMEMBRANE PROTEIN 256"/>
    <property type="match status" value="1"/>
</dbReference>
<evidence type="ECO:0000256" key="2">
    <source>
        <dbReference type="ARBA" id="ARBA00009694"/>
    </source>
</evidence>